<dbReference type="Pfam" id="PF13704">
    <property type="entry name" value="Glyco_tranf_2_4"/>
    <property type="match status" value="1"/>
</dbReference>
<dbReference type="RefSeq" id="WP_109669386.1">
    <property type="nucleotide sequence ID" value="NZ_QGGW01000007.1"/>
</dbReference>
<evidence type="ECO:0000256" key="1">
    <source>
        <dbReference type="ARBA" id="ARBA00004167"/>
    </source>
</evidence>
<comment type="caution">
    <text evidence="4">The sequence shown here is derived from an EMBL/GenBank/DDBJ whole genome shotgun (WGS) entry which is preliminary data.</text>
</comment>
<evidence type="ECO:0000256" key="3">
    <source>
        <dbReference type="ARBA" id="ARBA00022989"/>
    </source>
</evidence>
<dbReference type="AlphaFoldDB" id="A0A316GFC4"/>
<evidence type="ECO:0000313" key="5">
    <source>
        <dbReference type="Proteomes" id="UP000245708"/>
    </source>
</evidence>
<dbReference type="Proteomes" id="UP000245708">
    <property type="component" value="Unassembled WGS sequence"/>
</dbReference>
<evidence type="ECO:0000256" key="2">
    <source>
        <dbReference type="ARBA" id="ARBA00022692"/>
    </source>
</evidence>
<gene>
    <name evidence="4" type="ORF">C7455_107135</name>
</gene>
<proteinExistence type="predicted"/>
<dbReference type="PANTHER" id="PTHR21461:SF69">
    <property type="entry name" value="GLYCOSYLTRANSFERASE FAMILY 92 PROTEIN"/>
    <property type="match status" value="1"/>
</dbReference>
<accession>A0A316GFC4</accession>
<dbReference type="GO" id="GO:0016757">
    <property type="term" value="F:glycosyltransferase activity"/>
    <property type="evidence" value="ECO:0007669"/>
    <property type="project" value="TreeGrafter"/>
</dbReference>
<dbReference type="GO" id="GO:0005737">
    <property type="term" value="C:cytoplasm"/>
    <property type="evidence" value="ECO:0007669"/>
    <property type="project" value="TreeGrafter"/>
</dbReference>
<keyword evidence="4" id="KW-0808">Transferase</keyword>
<name>A0A316GFC4_9RHOB</name>
<evidence type="ECO:0000313" key="4">
    <source>
        <dbReference type="EMBL" id="PWK59590.1"/>
    </source>
</evidence>
<keyword evidence="5" id="KW-1185">Reference proteome</keyword>
<sequence length="398" mass="43595">MARATILSMMKDEGPRLLEWLAYHRLIGFDAVWVYTNDCRDGSDAILDRLDALGLCRHLRNVVPPGKKPQPHALSLAEKNRALFDTDWLLVSDADEFLHVKTGDETLAALLDACPNGTEGVAINWRMMGSNGIGSWSPDPVLPQFTRAAPEDFRRGWGVKTLFRPYRHVKLGIHRPGVKGGKENPERLAGFMAQAWVNGSGQPMPPSFMADGWRGSAATVGYALAEIAHFAVQSREAYLLRGDRGNVNLKQDKYDATYFAVFDRNEVALPGLSTWSARVAALVADWLTDDTLNRLHEASRDWHAARLGQLRATPGFAARMDQLARAADTPISALDDVLFVQPLAPAGKALVAQMRARGLPDAVIARQIAARVAALEAERDAREAAQLRAMGVTPANGF</sequence>
<reference evidence="4 5" key="1">
    <citation type="submission" date="2018-05" db="EMBL/GenBank/DDBJ databases">
        <title>Genomic Encyclopedia of Type Strains, Phase IV (KMG-IV): sequencing the most valuable type-strain genomes for metagenomic binning, comparative biology and taxonomic classification.</title>
        <authorList>
            <person name="Goeker M."/>
        </authorList>
    </citation>
    <scope>NUCLEOTIDE SEQUENCE [LARGE SCALE GENOMIC DNA]</scope>
    <source>
        <strain evidence="4 5">DSM 16097</strain>
    </source>
</reference>
<protein>
    <submittedName>
        <fullName evidence="4">Glycosyl transferase family 2</fullName>
    </submittedName>
</protein>
<keyword evidence="2" id="KW-0812">Transmembrane</keyword>
<organism evidence="4 5">
    <name type="scientific">Roseicyclus mahoneyensis</name>
    <dbReference type="NCBI Taxonomy" id="164332"/>
    <lineage>
        <taxon>Bacteria</taxon>
        <taxon>Pseudomonadati</taxon>
        <taxon>Pseudomonadota</taxon>
        <taxon>Alphaproteobacteria</taxon>
        <taxon>Rhodobacterales</taxon>
        <taxon>Roseobacteraceae</taxon>
        <taxon>Roseicyclus</taxon>
    </lineage>
</organism>
<dbReference type="GO" id="GO:0016020">
    <property type="term" value="C:membrane"/>
    <property type="evidence" value="ECO:0007669"/>
    <property type="project" value="UniProtKB-SubCell"/>
</dbReference>
<dbReference type="PANTHER" id="PTHR21461">
    <property type="entry name" value="GLYCOSYLTRANSFERASE FAMILY 92 PROTEIN"/>
    <property type="match status" value="1"/>
</dbReference>
<comment type="subcellular location">
    <subcellularLocation>
        <location evidence="1">Membrane</location>
        <topology evidence="1">Single-pass membrane protein</topology>
    </subcellularLocation>
</comment>
<keyword evidence="3" id="KW-1133">Transmembrane helix</keyword>
<keyword evidence="3" id="KW-0472">Membrane</keyword>
<dbReference type="EMBL" id="QGGW01000007">
    <property type="protein sequence ID" value="PWK59590.1"/>
    <property type="molecule type" value="Genomic_DNA"/>
</dbReference>
<dbReference type="OrthoDB" id="4964299at2"/>